<dbReference type="AlphaFoldDB" id="A0A4R6RJY5"/>
<proteinExistence type="predicted"/>
<evidence type="ECO:0000313" key="1">
    <source>
        <dbReference type="EMBL" id="TDP86951.1"/>
    </source>
</evidence>
<reference evidence="1 2" key="1">
    <citation type="submission" date="2019-03" db="EMBL/GenBank/DDBJ databases">
        <title>Genomic Encyclopedia of Type Strains, Phase IV (KMG-IV): sequencing the most valuable type-strain genomes for metagenomic binning, comparative biology and taxonomic classification.</title>
        <authorList>
            <person name="Goeker M."/>
        </authorList>
    </citation>
    <scope>NUCLEOTIDE SEQUENCE [LARGE SCALE GENOMIC DNA]</scope>
    <source>
        <strain evidence="1 2">DSM 102969</strain>
    </source>
</reference>
<dbReference type="EMBL" id="SNXY01000006">
    <property type="protein sequence ID" value="TDP86951.1"/>
    <property type="molecule type" value="Genomic_DNA"/>
</dbReference>
<organism evidence="1 2">
    <name type="scientific">Oharaeibacter diazotrophicus</name>
    <dbReference type="NCBI Taxonomy" id="1920512"/>
    <lineage>
        <taxon>Bacteria</taxon>
        <taxon>Pseudomonadati</taxon>
        <taxon>Pseudomonadota</taxon>
        <taxon>Alphaproteobacteria</taxon>
        <taxon>Hyphomicrobiales</taxon>
        <taxon>Pleomorphomonadaceae</taxon>
        <taxon>Oharaeibacter</taxon>
    </lineage>
</organism>
<gene>
    <name evidence="1" type="ORF">EDD54_0836</name>
</gene>
<sequence>MSRLRDLSDRLKAAQKLLIENAANSDQLPPENVIRRISDLENAIVAVETLIAEKEG</sequence>
<dbReference type="Proteomes" id="UP000294547">
    <property type="component" value="Unassembled WGS sequence"/>
</dbReference>
<dbReference type="RefSeq" id="WP_165644779.1">
    <property type="nucleotide sequence ID" value="NZ_BSPM01000008.1"/>
</dbReference>
<evidence type="ECO:0000313" key="2">
    <source>
        <dbReference type="Proteomes" id="UP000294547"/>
    </source>
</evidence>
<protein>
    <submittedName>
        <fullName evidence="1">Uncharacterized protein</fullName>
    </submittedName>
</protein>
<accession>A0A4R6RJY5</accession>
<keyword evidence="2" id="KW-1185">Reference proteome</keyword>
<name>A0A4R6RJY5_9HYPH</name>
<comment type="caution">
    <text evidence="1">The sequence shown here is derived from an EMBL/GenBank/DDBJ whole genome shotgun (WGS) entry which is preliminary data.</text>
</comment>